<dbReference type="Proteomes" id="UP001331761">
    <property type="component" value="Unassembled WGS sequence"/>
</dbReference>
<dbReference type="AlphaFoldDB" id="A0AAN8ID71"/>
<evidence type="ECO:0000256" key="1">
    <source>
        <dbReference type="SAM" id="Phobius"/>
    </source>
</evidence>
<name>A0AAN8ID71_TRICO</name>
<protein>
    <submittedName>
        <fullName evidence="2">Uncharacterized protein</fullName>
    </submittedName>
</protein>
<comment type="caution">
    <text evidence="2">The sequence shown here is derived from an EMBL/GenBank/DDBJ whole genome shotgun (WGS) entry which is preliminary data.</text>
</comment>
<sequence length="139" mass="15729">MAFSFSGMNIVIYVAIFIKILHMNATMVRGLRVTVSPVKKRELMLVVQFSLVCAAQFLGSASFYLLPPLTDYSDISYYLSTVFSSLNTMTNPCLIIAFHRNVRRFVWRYVISVGRSHTAVINLSGKIHPVMTQAHSHVR</sequence>
<gene>
    <name evidence="2" type="ORF">GCK32_014949</name>
</gene>
<keyword evidence="1" id="KW-0472">Membrane</keyword>
<keyword evidence="1" id="KW-1133">Transmembrane helix</keyword>
<organism evidence="2 3">
    <name type="scientific">Trichostrongylus colubriformis</name>
    <name type="common">Black scour worm</name>
    <dbReference type="NCBI Taxonomy" id="6319"/>
    <lineage>
        <taxon>Eukaryota</taxon>
        <taxon>Metazoa</taxon>
        <taxon>Ecdysozoa</taxon>
        <taxon>Nematoda</taxon>
        <taxon>Chromadorea</taxon>
        <taxon>Rhabditida</taxon>
        <taxon>Rhabditina</taxon>
        <taxon>Rhabditomorpha</taxon>
        <taxon>Strongyloidea</taxon>
        <taxon>Trichostrongylidae</taxon>
        <taxon>Trichostrongylus</taxon>
    </lineage>
</organism>
<dbReference type="SUPFAM" id="SSF81321">
    <property type="entry name" value="Family A G protein-coupled receptor-like"/>
    <property type="match status" value="1"/>
</dbReference>
<accession>A0AAN8ID71</accession>
<evidence type="ECO:0000313" key="2">
    <source>
        <dbReference type="EMBL" id="KAK5964622.1"/>
    </source>
</evidence>
<feature type="transmembrane region" description="Helical" evidence="1">
    <location>
        <begin position="6"/>
        <end position="22"/>
    </location>
</feature>
<keyword evidence="1" id="KW-0812">Transmembrane</keyword>
<reference evidence="2 3" key="1">
    <citation type="submission" date="2019-10" db="EMBL/GenBank/DDBJ databases">
        <title>Assembly and Annotation for the nematode Trichostrongylus colubriformis.</title>
        <authorList>
            <person name="Martin J."/>
        </authorList>
    </citation>
    <scope>NUCLEOTIDE SEQUENCE [LARGE SCALE GENOMIC DNA]</scope>
    <source>
        <strain evidence="2">G859</strain>
        <tissue evidence="2">Whole worm</tissue>
    </source>
</reference>
<feature type="transmembrane region" description="Helical" evidence="1">
    <location>
        <begin position="43"/>
        <end position="65"/>
    </location>
</feature>
<keyword evidence="3" id="KW-1185">Reference proteome</keyword>
<dbReference type="EMBL" id="WIXE01025559">
    <property type="protein sequence ID" value="KAK5964622.1"/>
    <property type="molecule type" value="Genomic_DNA"/>
</dbReference>
<feature type="transmembrane region" description="Helical" evidence="1">
    <location>
        <begin position="77"/>
        <end position="98"/>
    </location>
</feature>
<proteinExistence type="predicted"/>
<evidence type="ECO:0000313" key="3">
    <source>
        <dbReference type="Proteomes" id="UP001331761"/>
    </source>
</evidence>